<dbReference type="GO" id="GO:0046914">
    <property type="term" value="F:transition metal ion binding"/>
    <property type="evidence" value="ECO:0007669"/>
    <property type="project" value="TreeGrafter"/>
</dbReference>
<accession>A0A0B6WT31</accession>
<dbReference type="FunFam" id="2.40.420.20:FF:000006">
    <property type="entry name" value="RND family efflux transporter MFP subunit"/>
    <property type="match status" value="1"/>
</dbReference>
<proteinExistence type="inferred from homology"/>
<dbReference type="InterPro" id="IPR058792">
    <property type="entry name" value="Beta-barrel_RND_2"/>
</dbReference>
<evidence type="ECO:0000313" key="12">
    <source>
        <dbReference type="EMBL" id="CDM64146.1"/>
    </source>
</evidence>
<keyword evidence="4" id="KW-0105">Cadmium resistance</keyword>
<dbReference type="InterPro" id="IPR058649">
    <property type="entry name" value="CzcB_C"/>
</dbReference>
<dbReference type="InterPro" id="IPR006143">
    <property type="entry name" value="RND_pump_MFP"/>
</dbReference>
<dbReference type="PANTHER" id="PTHR30097:SF4">
    <property type="entry name" value="SLR6042 PROTEIN"/>
    <property type="match status" value="1"/>
</dbReference>
<feature type="transmembrane region" description="Helical" evidence="8">
    <location>
        <begin position="40"/>
        <end position="58"/>
    </location>
</feature>
<evidence type="ECO:0000256" key="6">
    <source>
        <dbReference type="SAM" id="Coils"/>
    </source>
</evidence>
<protein>
    <submittedName>
        <fullName evidence="12">RND family efflux transporter, MFP subunit</fullName>
    </submittedName>
</protein>
<dbReference type="STRING" id="454194.PYK22_00138"/>
<dbReference type="Gene3D" id="1.10.287.470">
    <property type="entry name" value="Helix hairpin bin"/>
    <property type="match status" value="1"/>
</dbReference>
<dbReference type="EMBL" id="CBXV010000001">
    <property type="protein sequence ID" value="CDM64146.1"/>
    <property type="molecule type" value="Genomic_DNA"/>
</dbReference>
<keyword evidence="8" id="KW-0472">Membrane</keyword>
<evidence type="ECO:0000256" key="8">
    <source>
        <dbReference type="SAM" id="Phobius"/>
    </source>
</evidence>
<keyword evidence="13" id="KW-1185">Reference proteome</keyword>
<dbReference type="Pfam" id="PF25954">
    <property type="entry name" value="Beta-barrel_RND_2"/>
    <property type="match status" value="1"/>
</dbReference>
<dbReference type="GO" id="GO:0022857">
    <property type="term" value="F:transmembrane transporter activity"/>
    <property type="evidence" value="ECO:0007669"/>
    <property type="project" value="InterPro"/>
</dbReference>
<dbReference type="InterPro" id="IPR058647">
    <property type="entry name" value="BSH_CzcB-like"/>
</dbReference>
<organism evidence="12 13">
    <name type="scientific">Pyrinomonas methylaliphatogenes</name>
    <dbReference type="NCBI Taxonomy" id="454194"/>
    <lineage>
        <taxon>Bacteria</taxon>
        <taxon>Pseudomonadati</taxon>
        <taxon>Acidobacteriota</taxon>
        <taxon>Blastocatellia</taxon>
        <taxon>Blastocatellales</taxon>
        <taxon>Pyrinomonadaceae</taxon>
        <taxon>Pyrinomonas</taxon>
    </lineage>
</organism>
<sequence length="437" mass="48268">MSQGVIEPEVEREAPFDQEERRDIADTGRKRARKRRAMKLIGSLALFLLLLAITWSVLHRRPAARERATEKVEVGPASTVKLAPAQLANVATEIVLRRSMSQEITTPGKVAIRRMTPVFSQFSGRLVQLRAEIGDHVRVGRVLGVIDSPDIIGLESDYQQAFASLSTARTSFDLARRTRERAERLANVDAIPKRELQQAQADEARAADDLRRAQAALIAARERLRNAGVSEAEIERLESGARAVSRLVPLVAPINGVIIERHVGLGQMVQSNGGDPLFMIADLSSVWVNADIYEDQLTYVRVGSPLKIKAAAYPDRIFNARVDQIGSVVDPEKHTIPLRCVVANPGELLKPGMFVTVILRTATLEDVLTVPNTAIVTEGERHIVFVETSPGEFVRREVQVGEEREGRVIIRSGLREGERVVTNGSLLLDAERRMEGS</sequence>
<keyword evidence="2" id="KW-0813">Transport</keyword>
<comment type="similarity">
    <text evidence="1">Belongs to the membrane fusion protein (MFP) (TC 8.A.1) family.</text>
</comment>
<evidence type="ECO:0000256" key="4">
    <source>
        <dbReference type="ARBA" id="ARBA00043263"/>
    </source>
</evidence>
<dbReference type="AlphaFoldDB" id="A0A0B6WT31"/>
<dbReference type="GO" id="GO:0046686">
    <property type="term" value="P:response to cadmium ion"/>
    <property type="evidence" value="ECO:0007669"/>
    <property type="project" value="UniProtKB-KW"/>
</dbReference>
<evidence type="ECO:0000256" key="1">
    <source>
        <dbReference type="ARBA" id="ARBA00009477"/>
    </source>
</evidence>
<reference evidence="12 13" key="2">
    <citation type="submission" date="2015-01" db="EMBL/GenBank/DDBJ databases">
        <title>Complete genome sequence of Pyrinomonas methylaliphatogenes type strain K22T.</title>
        <authorList>
            <person name="Lee K.C.Y."/>
            <person name="Power J.F."/>
            <person name="Dunfield P.F."/>
            <person name="Morgan X.C."/>
            <person name="Huttenhower C."/>
            <person name="Stott M.B."/>
        </authorList>
    </citation>
    <scope>NUCLEOTIDE SEQUENCE [LARGE SCALE GENOMIC DNA]</scope>
    <source>
        <strain evidence="12 13">K22</strain>
    </source>
</reference>
<dbReference type="GO" id="GO:0016020">
    <property type="term" value="C:membrane"/>
    <property type="evidence" value="ECO:0007669"/>
    <property type="project" value="InterPro"/>
</dbReference>
<dbReference type="Pfam" id="PF25973">
    <property type="entry name" value="BSH_CzcB"/>
    <property type="match status" value="1"/>
</dbReference>
<dbReference type="NCBIfam" id="TIGR01730">
    <property type="entry name" value="RND_mfp"/>
    <property type="match status" value="1"/>
</dbReference>
<name>A0A0B6WT31_9BACT</name>
<gene>
    <name evidence="12" type="ORF">PYK22_00138</name>
</gene>
<dbReference type="InterPro" id="IPR051909">
    <property type="entry name" value="MFP_Cation_Efflux"/>
</dbReference>
<feature type="coiled-coil region" evidence="6">
    <location>
        <begin position="196"/>
        <end position="227"/>
    </location>
</feature>
<dbReference type="Gene3D" id="2.40.420.20">
    <property type="match status" value="1"/>
</dbReference>
<dbReference type="GO" id="GO:0015679">
    <property type="term" value="P:plasma membrane copper ion transport"/>
    <property type="evidence" value="ECO:0007669"/>
    <property type="project" value="TreeGrafter"/>
</dbReference>
<dbReference type="GO" id="GO:0060003">
    <property type="term" value="P:copper ion export"/>
    <property type="evidence" value="ECO:0007669"/>
    <property type="project" value="TreeGrafter"/>
</dbReference>
<evidence type="ECO:0000256" key="5">
    <source>
        <dbReference type="ARBA" id="ARBA00058766"/>
    </source>
</evidence>
<dbReference type="PANTHER" id="PTHR30097">
    <property type="entry name" value="CATION EFFLUX SYSTEM PROTEIN CUSB"/>
    <property type="match status" value="1"/>
</dbReference>
<keyword evidence="8" id="KW-0812">Transmembrane</keyword>
<dbReference type="RefSeq" id="WP_157770587.1">
    <property type="nucleotide sequence ID" value="NZ_CBXV010000001.1"/>
</dbReference>
<evidence type="ECO:0000256" key="7">
    <source>
        <dbReference type="SAM" id="MobiDB-lite"/>
    </source>
</evidence>
<dbReference type="SUPFAM" id="SSF111369">
    <property type="entry name" value="HlyD-like secretion proteins"/>
    <property type="match status" value="1"/>
</dbReference>
<reference evidence="12 13" key="1">
    <citation type="submission" date="2013-12" db="EMBL/GenBank/DDBJ databases">
        <authorList>
            <person name="Stott M."/>
        </authorList>
    </citation>
    <scope>NUCLEOTIDE SEQUENCE [LARGE SCALE GENOMIC DNA]</scope>
    <source>
        <strain evidence="12 13">K22</strain>
    </source>
</reference>
<evidence type="ECO:0000259" key="10">
    <source>
        <dbReference type="Pfam" id="PF25973"/>
    </source>
</evidence>
<feature type="compositionally biased region" description="Basic and acidic residues" evidence="7">
    <location>
        <begin position="9"/>
        <end position="29"/>
    </location>
</feature>
<evidence type="ECO:0000313" key="13">
    <source>
        <dbReference type="Proteomes" id="UP000031518"/>
    </source>
</evidence>
<evidence type="ECO:0000259" key="9">
    <source>
        <dbReference type="Pfam" id="PF25954"/>
    </source>
</evidence>
<feature type="domain" description="CzcB-like barrel-sandwich hybrid" evidence="10">
    <location>
        <begin position="115"/>
        <end position="282"/>
    </location>
</feature>
<feature type="region of interest" description="Disordered" evidence="7">
    <location>
        <begin position="1"/>
        <end position="29"/>
    </location>
</feature>
<evidence type="ECO:0000256" key="2">
    <source>
        <dbReference type="ARBA" id="ARBA00022448"/>
    </source>
</evidence>
<dbReference type="Proteomes" id="UP000031518">
    <property type="component" value="Unassembled WGS sequence"/>
</dbReference>
<keyword evidence="3" id="KW-0862">Zinc</keyword>
<feature type="domain" description="CzcB-like C-terminal circularly permuted SH3-like" evidence="11">
    <location>
        <begin position="368"/>
        <end position="428"/>
    </location>
</feature>
<dbReference type="FunFam" id="2.40.30.170:FF:000010">
    <property type="entry name" value="Efflux RND transporter periplasmic adaptor subunit"/>
    <property type="match status" value="1"/>
</dbReference>
<comment type="function">
    <text evidence="5">CzcA and CzcB together would act in zinc efflux nearly as effectively as the complete czc efflux system (CzcABC). The CzcB protein is thought to funnel zinc cations to the CzcA transport protein.</text>
</comment>
<feature type="domain" description="CusB-like beta-barrel" evidence="9">
    <location>
        <begin position="285"/>
        <end position="362"/>
    </location>
</feature>
<keyword evidence="8" id="KW-1133">Transmembrane helix</keyword>
<evidence type="ECO:0000256" key="3">
    <source>
        <dbReference type="ARBA" id="ARBA00022833"/>
    </source>
</evidence>
<dbReference type="Gene3D" id="2.40.30.170">
    <property type="match status" value="1"/>
</dbReference>
<evidence type="ECO:0000259" key="11">
    <source>
        <dbReference type="Pfam" id="PF25975"/>
    </source>
</evidence>
<dbReference type="OrthoDB" id="9806939at2"/>
<dbReference type="Pfam" id="PF25975">
    <property type="entry name" value="CzcB_C"/>
    <property type="match status" value="1"/>
</dbReference>
<dbReference type="GO" id="GO:0030288">
    <property type="term" value="C:outer membrane-bounded periplasmic space"/>
    <property type="evidence" value="ECO:0007669"/>
    <property type="project" value="TreeGrafter"/>
</dbReference>
<keyword evidence="6" id="KW-0175">Coiled coil</keyword>